<comment type="caution">
    <text evidence="1">The sequence shown here is derived from an EMBL/GenBank/DDBJ whole genome shotgun (WGS) entry which is preliminary data.</text>
</comment>
<dbReference type="EMBL" id="SJOL01010001">
    <property type="protein sequence ID" value="TGZ52516.1"/>
    <property type="molecule type" value="Genomic_DNA"/>
</dbReference>
<accession>A0A4S2KRK7</accession>
<protein>
    <submittedName>
        <fullName evidence="1">Uncharacterized protein</fullName>
    </submittedName>
</protein>
<keyword evidence="3" id="KW-1185">Reference proteome</keyword>
<proteinExistence type="predicted"/>
<gene>
    <name evidence="1" type="ORF">CRM22_010595</name>
    <name evidence="2" type="ORF">CRM22_010596</name>
</gene>
<name>A0A4S2KRK7_OPIFE</name>
<dbReference type="Proteomes" id="UP000308267">
    <property type="component" value="Unassembled WGS sequence"/>
</dbReference>
<evidence type="ECO:0000313" key="3">
    <source>
        <dbReference type="Proteomes" id="UP000308267"/>
    </source>
</evidence>
<dbReference type="STRING" id="147828.A0A4S2KRK7"/>
<evidence type="ECO:0000313" key="1">
    <source>
        <dbReference type="EMBL" id="TGZ52515.1"/>
    </source>
</evidence>
<evidence type="ECO:0000313" key="2">
    <source>
        <dbReference type="EMBL" id="TGZ52516.1"/>
    </source>
</evidence>
<dbReference type="EMBL" id="SJOL01010001">
    <property type="protein sequence ID" value="TGZ52515.1"/>
    <property type="molecule type" value="Genomic_DNA"/>
</dbReference>
<organism evidence="1 3">
    <name type="scientific">Opisthorchis felineus</name>
    <dbReference type="NCBI Taxonomy" id="147828"/>
    <lineage>
        <taxon>Eukaryota</taxon>
        <taxon>Metazoa</taxon>
        <taxon>Spiralia</taxon>
        <taxon>Lophotrochozoa</taxon>
        <taxon>Platyhelminthes</taxon>
        <taxon>Trematoda</taxon>
        <taxon>Digenea</taxon>
        <taxon>Opisthorchiida</taxon>
        <taxon>Opisthorchiata</taxon>
        <taxon>Opisthorchiidae</taxon>
        <taxon>Opisthorchis</taxon>
    </lineage>
</organism>
<reference evidence="1 3" key="1">
    <citation type="journal article" date="2019" name="BMC Genomics">
        <title>New insights from Opisthorchis felineus genome: update on genomics of the epidemiologically important liver flukes.</title>
        <authorList>
            <person name="Ershov N.I."/>
            <person name="Mordvinov V.A."/>
            <person name="Prokhortchouk E.B."/>
            <person name="Pakharukova M.Y."/>
            <person name="Gunbin K.V."/>
            <person name="Ustyantsev K."/>
            <person name="Genaev M.A."/>
            <person name="Blinov A.G."/>
            <person name="Mazur A."/>
            <person name="Boulygina E."/>
            <person name="Tsygankova S."/>
            <person name="Khrameeva E."/>
            <person name="Chekanov N."/>
            <person name="Fan G."/>
            <person name="Xiao A."/>
            <person name="Zhang H."/>
            <person name="Xu X."/>
            <person name="Yang H."/>
            <person name="Solovyev V."/>
            <person name="Lee S.M."/>
            <person name="Liu X."/>
            <person name="Afonnikov D.A."/>
            <person name="Skryabin K.G."/>
        </authorList>
    </citation>
    <scope>NUCLEOTIDE SEQUENCE [LARGE SCALE GENOMIC DNA]</scope>
    <source>
        <strain evidence="1">AK-0245</strain>
        <tissue evidence="1">Whole organism</tissue>
    </source>
</reference>
<dbReference type="AlphaFoldDB" id="A0A4S2KRK7"/>
<sequence>MGTRYYRSADTNALAYTGDDQHAVTPGHQEAVDFFITNVIHLIFSVKEPMRVEDQHSSVLQALFLREQMTEKEQRRLRYFYRLYIKQFIIIEANKRVRGGPSDCRRVSFSISFDHRTEEQKEKHFKVPLSAEQFSEMTQRNCHLRPIMVGLQETIYLNKMENSVMQRLNEDLGIRHLHTRQWRQLFDGRHVLAPLAARVYPPASIEP</sequence>